<keyword evidence="1" id="KW-0472">Membrane</keyword>
<gene>
    <name evidence="2" type="ORF">DFR67_10638</name>
</gene>
<organism evidence="2 3">
    <name type="scientific">Williamsia limnetica</name>
    <dbReference type="NCBI Taxonomy" id="882452"/>
    <lineage>
        <taxon>Bacteria</taxon>
        <taxon>Bacillati</taxon>
        <taxon>Actinomycetota</taxon>
        <taxon>Actinomycetes</taxon>
        <taxon>Mycobacteriales</taxon>
        <taxon>Nocardiaceae</taxon>
        <taxon>Williamsia</taxon>
    </lineage>
</organism>
<dbReference type="RefSeq" id="WP_110469613.1">
    <property type="nucleotide sequence ID" value="NZ_QJSP01000006.1"/>
</dbReference>
<comment type="caution">
    <text evidence="2">The sequence shown here is derived from an EMBL/GenBank/DDBJ whole genome shotgun (WGS) entry which is preliminary data.</text>
</comment>
<reference evidence="2 3" key="1">
    <citation type="submission" date="2018-06" db="EMBL/GenBank/DDBJ databases">
        <title>Genomic Encyclopedia of Type Strains, Phase IV (KMG-IV): sequencing the most valuable type-strain genomes for metagenomic binning, comparative biology and taxonomic classification.</title>
        <authorList>
            <person name="Goeker M."/>
        </authorList>
    </citation>
    <scope>NUCLEOTIDE SEQUENCE [LARGE SCALE GENOMIC DNA]</scope>
    <source>
        <strain evidence="2 3">DSM 45521</strain>
    </source>
</reference>
<dbReference type="AlphaFoldDB" id="A0A318RLZ0"/>
<dbReference type="Proteomes" id="UP000247591">
    <property type="component" value="Unassembled WGS sequence"/>
</dbReference>
<accession>A0A318RLZ0</accession>
<proteinExistence type="predicted"/>
<keyword evidence="1" id="KW-0812">Transmembrane</keyword>
<keyword evidence="3" id="KW-1185">Reference proteome</keyword>
<feature type="transmembrane region" description="Helical" evidence="1">
    <location>
        <begin position="66"/>
        <end position="91"/>
    </location>
</feature>
<feature type="transmembrane region" description="Helical" evidence="1">
    <location>
        <begin position="167"/>
        <end position="187"/>
    </location>
</feature>
<evidence type="ECO:0000313" key="3">
    <source>
        <dbReference type="Proteomes" id="UP000247591"/>
    </source>
</evidence>
<dbReference type="OrthoDB" id="9873111at2"/>
<protein>
    <submittedName>
        <fullName evidence="2">Uncharacterized protein</fullName>
    </submittedName>
</protein>
<sequence length="202" mass="21547">MTAPVAARFWLQHAALGLLMGALAALGWRYAVQRIVIDTAPPPIPADKVGYMFVVKSLDWVNGPTWWPAFALLPAAGLAIGLIVGVLVERVARERNTRVRDAAAILGGGVIGALCGLAGAIYAHHDPPQVGIINTDTPRPPIDGNDLDRYPLIHGAPPLWELDPTYLTFPAMGTLIGLAIVLIAAYVRHVIAARVADRSTFI</sequence>
<keyword evidence="1" id="KW-1133">Transmembrane helix</keyword>
<name>A0A318RLZ0_WILLI</name>
<evidence type="ECO:0000256" key="1">
    <source>
        <dbReference type="SAM" id="Phobius"/>
    </source>
</evidence>
<evidence type="ECO:0000313" key="2">
    <source>
        <dbReference type="EMBL" id="PYE17335.1"/>
    </source>
</evidence>
<feature type="transmembrane region" description="Helical" evidence="1">
    <location>
        <begin position="103"/>
        <end position="123"/>
    </location>
</feature>
<dbReference type="EMBL" id="QJSP01000006">
    <property type="protein sequence ID" value="PYE17335.1"/>
    <property type="molecule type" value="Genomic_DNA"/>
</dbReference>